<feature type="binding site" evidence="6">
    <location>
        <position position="151"/>
    </location>
    <ligand>
        <name>S-adenosyl-L-methionine</name>
        <dbReference type="ChEBI" id="CHEBI:59789"/>
    </ligand>
</feature>
<sequence length="283" mass="29729">MHTLTVSGLALDRARALSTLLEETVDPAPLAVTLLSENEADTLWRLEALYDTPPADSALESAIAGAEWTLDALPERDWVAESLKDLKPVAAGRFFVHGHHDRDKRPAGRIGIEIEAGLAFGTGHHATTLGCLLALDAILKRETPAPALDVGCGSGVLALAYARATKYPVIASDIDPVAVEQTVENARINGVGALVRARHATGLDDAVIRGAGPYGLIMANILARPLAALAGDMAALLGPGGHLVLSGLTVDQEAQVLGPYRALGLALRTRYRIDRWATLVLAG</sequence>
<dbReference type="GO" id="GO:0005840">
    <property type="term" value="C:ribosome"/>
    <property type="evidence" value="ECO:0007669"/>
    <property type="project" value="UniProtKB-KW"/>
</dbReference>
<protein>
    <recommendedName>
        <fullName evidence="6">Ribosomal protein L11 methyltransferase</fullName>
        <shortName evidence="6">L11 Mtase</shortName>
        <ecNumber evidence="6">2.1.1.-</ecNumber>
    </recommendedName>
</protein>
<gene>
    <name evidence="6" type="primary">prmA</name>
    <name evidence="7" type="ORF">HW532_03615</name>
</gene>
<dbReference type="KEGG" id="kmn:HW532_03615"/>
<dbReference type="Gene3D" id="3.40.50.150">
    <property type="entry name" value="Vaccinia Virus protein VP39"/>
    <property type="match status" value="1"/>
</dbReference>
<keyword evidence="5 6" id="KW-0949">S-adenosyl-L-methionine</keyword>
<proteinExistence type="inferred from homology"/>
<dbReference type="SUPFAM" id="SSF53335">
    <property type="entry name" value="S-adenosyl-L-methionine-dependent methyltransferases"/>
    <property type="match status" value="1"/>
</dbReference>
<dbReference type="GO" id="GO:0008276">
    <property type="term" value="F:protein methyltransferase activity"/>
    <property type="evidence" value="ECO:0007669"/>
    <property type="project" value="UniProtKB-UniRule"/>
</dbReference>
<dbReference type="EMBL" id="CP058214">
    <property type="protein sequence ID" value="QPC41883.1"/>
    <property type="molecule type" value="Genomic_DNA"/>
</dbReference>
<evidence type="ECO:0000256" key="5">
    <source>
        <dbReference type="ARBA" id="ARBA00022691"/>
    </source>
</evidence>
<dbReference type="EC" id="2.1.1.-" evidence="6"/>
<keyword evidence="8" id="KW-1185">Reference proteome</keyword>
<keyword evidence="3 6" id="KW-0489">Methyltransferase</keyword>
<comment type="subcellular location">
    <subcellularLocation>
        <location evidence="6">Cytoplasm</location>
    </subcellularLocation>
</comment>
<accession>A0A7S8C1Y8</accession>
<evidence type="ECO:0000313" key="7">
    <source>
        <dbReference type="EMBL" id="QPC41883.1"/>
    </source>
</evidence>
<evidence type="ECO:0000256" key="2">
    <source>
        <dbReference type="ARBA" id="ARBA00022490"/>
    </source>
</evidence>
<comment type="function">
    <text evidence="6">Methylates ribosomal protein L11.</text>
</comment>
<dbReference type="AlphaFoldDB" id="A0A7S8C1Y8"/>
<evidence type="ECO:0000313" key="8">
    <source>
        <dbReference type="Proteomes" id="UP000593594"/>
    </source>
</evidence>
<comment type="catalytic activity">
    <reaction evidence="6">
        <text>L-lysyl-[protein] + 3 S-adenosyl-L-methionine = N(6),N(6),N(6)-trimethyl-L-lysyl-[protein] + 3 S-adenosyl-L-homocysteine + 3 H(+)</text>
        <dbReference type="Rhea" id="RHEA:54192"/>
        <dbReference type="Rhea" id="RHEA-COMP:9752"/>
        <dbReference type="Rhea" id="RHEA-COMP:13826"/>
        <dbReference type="ChEBI" id="CHEBI:15378"/>
        <dbReference type="ChEBI" id="CHEBI:29969"/>
        <dbReference type="ChEBI" id="CHEBI:57856"/>
        <dbReference type="ChEBI" id="CHEBI:59789"/>
        <dbReference type="ChEBI" id="CHEBI:61961"/>
    </reaction>
</comment>
<feature type="binding site" evidence="6">
    <location>
        <position position="128"/>
    </location>
    <ligand>
        <name>S-adenosyl-L-methionine</name>
        <dbReference type="ChEBI" id="CHEBI:59789"/>
    </ligand>
</feature>
<feature type="binding site" evidence="6">
    <location>
        <position position="173"/>
    </location>
    <ligand>
        <name>S-adenosyl-L-methionine</name>
        <dbReference type="ChEBI" id="CHEBI:59789"/>
    </ligand>
</feature>
<keyword evidence="7" id="KW-0687">Ribonucleoprotein</keyword>
<reference evidence="7 8" key="1">
    <citation type="submission" date="2020-06" db="EMBL/GenBank/DDBJ databases">
        <title>Genome sequence of 2 isolates from Red Sea Mangroves.</title>
        <authorList>
            <person name="Sefrji F."/>
            <person name="Michoud G."/>
            <person name="Merlino G."/>
            <person name="Daffonchio D."/>
        </authorList>
    </citation>
    <scope>NUCLEOTIDE SEQUENCE [LARGE SCALE GENOMIC DNA]</scope>
    <source>
        <strain evidence="7 8">R1DC25</strain>
    </source>
</reference>
<evidence type="ECO:0000256" key="1">
    <source>
        <dbReference type="ARBA" id="ARBA00009741"/>
    </source>
</evidence>
<keyword evidence="2 6" id="KW-0963">Cytoplasm</keyword>
<feature type="binding site" evidence="6">
    <location>
        <position position="220"/>
    </location>
    <ligand>
        <name>S-adenosyl-L-methionine</name>
        <dbReference type="ChEBI" id="CHEBI:59789"/>
    </ligand>
</feature>
<dbReference type="GO" id="GO:0032259">
    <property type="term" value="P:methylation"/>
    <property type="evidence" value="ECO:0007669"/>
    <property type="project" value="UniProtKB-KW"/>
</dbReference>
<dbReference type="HAMAP" id="MF_00735">
    <property type="entry name" value="Methyltr_PrmA"/>
    <property type="match status" value="1"/>
</dbReference>
<name>A0A7S8C1Y8_9HYPH</name>
<dbReference type="RefSeq" id="WP_213163110.1">
    <property type="nucleotide sequence ID" value="NZ_CP058214.1"/>
</dbReference>
<comment type="similarity">
    <text evidence="1 6">Belongs to the methyltransferase superfamily. PrmA family.</text>
</comment>
<evidence type="ECO:0000256" key="4">
    <source>
        <dbReference type="ARBA" id="ARBA00022679"/>
    </source>
</evidence>
<dbReference type="Pfam" id="PF06325">
    <property type="entry name" value="PrmA"/>
    <property type="match status" value="1"/>
</dbReference>
<dbReference type="PANTHER" id="PTHR43648">
    <property type="entry name" value="ELECTRON TRANSFER FLAVOPROTEIN BETA SUBUNIT LYSINE METHYLTRANSFERASE"/>
    <property type="match status" value="1"/>
</dbReference>
<dbReference type="InterPro" id="IPR029063">
    <property type="entry name" value="SAM-dependent_MTases_sf"/>
</dbReference>
<dbReference type="NCBIfam" id="NF001784">
    <property type="entry name" value="PRK00517.2-1"/>
    <property type="match status" value="1"/>
</dbReference>
<dbReference type="Proteomes" id="UP000593594">
    <property type="component" value="Chromosome"/>
</dbReference>
<organism evidence="7 8">
    <name type="scientific">Kaustia mangrovi</name>
    <dbReference type="NCBI Taxonomy" id="2593653"/>
    <lineage>
        <taxon>Bacteria</taxon>
        <taxon>Pseudomonadati</taxon>
        <taxon>Pseudomonadota</taxon>
        <taxon>Alphaproteobacteria</taxon>
        <taxon>Hyphomicrobiales</taxon>
        <taxon>Parvibaculaceae</taxon>
        <taxon>Kaustia</taxon>
    </lineage>
</organism>
<dbReference type="InterPro" id="IPR050078">
    <property type="entry name" value="Ribosomal_L11_MeTrfase_PrmA"/>
</dbReference>
<dbReference type="CDD" id="cd02440">
    <property type="entry name" value="AdoMet_MTases"/>
    <property type="match status" value="1"/>
</dbReference>
<evidence type="ECO:0000256" key="6">
    <source>
        <dbReference type="HAMAP-Rule" id="MF_00735"/>
    </source>
</evidence>
<dbReference type="InterPro" id="IPR004498">
    <property type="entry name" value="Ribosomal_PrmA_MeTrfase"/>
</dbReference>
<keyword evidence="7" id="KW-0689">Ribosomal protein</keyword>
<keyword evidence="4 6" id="KW-0808">Transferase</keyword>
<evidence type="ECO:0000256" key="3">
    <source>
        <dbReference type="ARBA" id="ARBA00022603"/>
    </source>
</evidence>
<dbReference type="PANTHER" id="PTHR43648:SF1">
    <property type="entry name" value="ELECTRON TRANSFER FLAVOPROTEIN BETA SUBUNIT LYSINE METHYLTRANSFERASE"/>
    <property type="match status" value="1"/>
</dbReference>
<dbReference type="GO" id="GO:0005737">
    <property type="term" value="C:cytoplasm"/>
    <property type="evidence" value="ECO:0007669"/>
    <property type="project" value="UniProtKB-SubCell"/>
</dbReference>